<evidence type="ECO:0000256" key="6">
    <source>
        <dbReference type="ARBA" id="ARBA00023157"/>
    </source>
</evidence>
<evidence type="ECO:0000256" key="5">
    <source>
        <dbReference type="ARBA" id="ARBA00022737"/>
    </source>
</evidence>
<dbReference type="Ensembl" id="ENSOMET00000018352.1">
    <property type="protein sequence ID" value="ENSOMEP00000011305.1"/>
    <property type="gene ID" value="ENSOMEG00000012598.1"/>
</dbReference>
<sequence>MVGGDLELAAARRPCALARCARAAHSSDVFFSVSQVFAVLLLLLVASDLHGYSIDNPLTYERKDFVTGKPVKCSGCQPGFYLRAHCTTTQASQCAPCPTGTFTELWNYIGKCLRCGVCGINQVMTKQCTAFSNCQCECKGGFFFNPVYNMCTRHIECPSGQGVLTEGTANKNTVCQTCPDGTFSNISSAQRNCTKHRSCSDAGLKTVLRGSSWHDSVCGNCDELKDGADYLKEILPDFFIHHKMNIKRKRRVVHKLLSESGEKNTGTSQMDVSQLQRKIEEWAPSSTPNQVHKLIEILSKVGADSNAEKLKSKLNRINRFLTEDCSVTME</sequence>
<reference evidence="10" key="1">
    <citation type="submission" date="2025-05" db="UniProtKB">
        <authorList>
            <consortium name="Ensembl"/>
        </authorList>
    </citation>
    <scope>IDENTIFICATION</scope>
</reference>
<feature type="disulfide bond" evidence="8">
    <location>
        <begin position="97"/>
        <end position="112"/>
    </location>
</feature>
<evidence type="ECO:0000256" key="3">
    <source>
        <dbReference type="ARBA" id="ARBA00022703"/>
    </source>
</evidence>
<feature type="domain" description="TNFR-Cys" evidence="9">
    <location>
        <begin position="96"/>
        <end position="136"/>
    </location>
</feature>
<evidence type="ECO:0000256" key="1">
    <source>
        <dbReference type="ARBA" id="ARBA00004613"/>
    </source>
</evidence>
<keyword evidence="5" id="KW-0677">Repeat</keyword>
<dbReference type="Pfam" id="PF00020">
    <property type="entry name" value="TNFR_c6"/>
    <property type="match status" value="3"/>
</dbReference>
<dbReference type="InterPro" id="IPR001368">
    <property type="entry name" value="TNFR/NGFR_Cys_rich_reg"/>
</dbReference>
<dbReference type="GO" id="GO:0006915">
    <property type="term" value="P:apoptotic process"/>
    <property type="evidence" value="ECO:0007669"/>
    <property type="project" value="UniProtKB-KW"/>
</dbReference>
<keyword evidence="2" id="KW-0964">Secreted</keyword>
<dbReference type="InterPro" id="IPR048522">
    <property type="entry name" value="Death_3_fish"/>
</dbReference>
<keyword evidence="11" id="KW-1185">Reference proteome</keyword>
<organism evidence="10 11">
    <name type="scientific">Oryzias melastigma</name>
    <name type="common">Marine medaka</name>
    <dbReference type="NCBI Taxonomy" id="30732"/>
    <lineage>
        <taxon>Eukaryota</taxon>
        <taxon>Metazoa</taxon>
        <taxon>Chordata</taxon>
        <taxon>Craniata</taxon>
        <taxon>Vertebrata</taxon>
        <taxon>Euteleostomi</taxon>
        <taxon>Actinopterygii</taxon>
        <taxon>Neopterygii</taxon>
        <taxon>Teleostei</taxon>
        <taxon>Neoteleostei</taxon>
        <taxon>Acanthomorphata</taxon>
        <taxon>Ovalentaria</taxon>
        <taxon>Atherinomorphae</taxon>
        <taxon>Beloniformes</taxon>
        <taxon>Adrianichthyidae</taxon>
        <taxon>Oryziinae</taxon>
        <taxon>Oryzias</taxon>
    </lineage>
</organism>
<proteinExistence type="predicted"/>
<evidence type="ECO:0000313" key="10">
    <source>
        <dbReference type="Ensembl" id="ENSOMEP00000011305.1"/>
    </source>
</evidence>
<dbReference type="PROSITE" id="PS50050">
    <property type="entry name" value="TNFR_NGFR_2"/>
    <property type="match status" value="1"/>
</dbReference>
<dbReference type="PANTHER" id="PTHR23097:SF116">
    <property type="entry name" value="TUMOR NECROSIS FACTOR RECEPTOR SUPERFAMILY MEMBER 6B"/>
    <property type="match status" value="1"/>
</dbReference>
<dbReference type="SUPFAM" id="SSF57586">
    <property type="entry name" value="TNF receptor-like"/>
    <property type="match status" value="2"/>
</dbReference>
<dbReference type="SMART" id="SM00208">
    <property type="entry name" value="TNFR"/>
    <property type="match status" value="4"/>
</dbReference>
<evidence type="ECO:0000313" key="11">
    <source>
        <dbReference type="Proteomes" id="UP000261560"/>
    </source>
</evidence>
<evidence type="ECO:0000256" key="8">
    <source>
        <dbReference type="PROSITE-ProRule" id="PRU00206"/>
    </source>
</evidence>
<dbReference type="PANTHER" id="PTHR23097">
    <property type="entry name" value="TUMOR NECROSIS FACTOR RECEPTOR SUPERFAMILY MEMBER"/>
    <property type="match status" value="1"/>
</dbReference>
<dbReference type="AlphaFoldDB" id="A0A3B3C0E3"/>
<dbReference type="GeneTree" id="ENSGT00940000155167"/>
<dbReference type="Gene3D" id="2.10.50.10">
    <property type="entry name" value="Tumor Necrosis Factor Receptor, subunit A, domain 2"/>
    <property type="match status" value="3"/>
</dbReference>
<dbReference type="Proteomes" id="UP000261560">
    <property type="component" value="Unplaced"/>
</dbReference>
<dbReference type="Pfam" id="PF21733">
    <property type="entry name" value="Death_3"/>
    <property type="match status" value="1"/>
</dbReference>
<dbReference type="GO" id="GO:0005576">
    <property type="term" value="C:extracellular region"/>
    <property type="evidence" value="ECO:0007669"/>
    <property type="project" value="UniProtKB-SubCell"/>
</dbReference>
<keyword evidence="7" id="KW-0325">Glycoprotein</keyword>
<dbReference type="SMART" id="SM01411">
    <property type="entry name" value="Ephrin_rec_like"/>
    <property type="match status" value="2"/>
</dbReference>
<evidence type="ECO:0000256" key="4">
    <source>
        <dbReference type="ARBA" id="ARBA00022729"/>
    </source>
</evidence>
<feature type="repeat" description="TNFR-Cys" evidence="8">
    <location>
        <begin position="96"/>
        <end position="136"/>
    </location>
</feature>
<keyword evidence="3" id="KW-0053">Apoptosis</keyword>
<dbReference type="Ensembl" id="ENSOMET00000018299.1">
    <property type="protein sequence ID" value="ENSOMEP00000029147.1"/>
    <property type="gene ID" value="ENSOMEG00000012598.1"/>
</dbReference>
<protein>
    <submittedName>
        <fullName evidence="10">Tumor necrosis factor receptor superfamily member 6B-like</fullName>
    </submittedName>
</protein>
<evidence type="ECO:0000259" key="9">
    <source>
        <dbReference type="PROSITE" id="PS50050"/>
    </source>
</evidence>
<evidence type="ECO:0000256" key="2">
    <source>
        <dbReference type="ARBA" id="ARBA00022525"/>
    </source>
</evidence>
<keyword evidence="4" id="KW-0732">Signal</keyword>
<evidence type="ECO:0000256" key="7">
    <source>
        <dbReference type="ARBA" id="ARBA00023180"/>
    </source>
</evidence>
<accession>A0A3B3C0E3</accession>
<feature type="disulfide bond" evidence="8">
    <location>
        <begin position="115"/>
        <end position="128"/>
    </location>
</feature>
<dbReference type="STRING" id="30732.ENSOMEP00000029147"/>
<comment type="subcellular location">
    <subcellularLocation>
        <location evidence="1">Secreted</location>
    </subcellularLocation>
</comment>
<dbReference type="InterPro" id="IPR052459">
    <property type="entry name" value="TNFRSF_decoy_receptor"/>
</dbReference>
<feature type="disulfide bond" evidence="8">
    <location>
        <begin position="118"/>
        <end position="136"/>
    </location>
</feature>
<keyword evidence="6 8" id="KW-1015">Disulfide bond</keyword>
<dbReference type="PaxDb" id="30732-ENSOMEP00000029147"/>
<name>A0A3B3C0E3_ORYME</name>